<dbReference type="AlphaFoldDB" id="A0A0A9I0K7"/>
<reference evidence="1" key="2">
    <citation type="journal article" date="2015" name="Data Brief">
        <title>Shoot transcriptome of the giant reed, Arundo donax.</title>
        <authorList>
            <person name="Barrero R.A."/>
            <person name="Guerrero F.D."/>
            <person name="Moolhuijzen P."/>
            <person name="Goolsby J.A."/>
            <person name="Tidwell J."/>
            <person name="Bellgard S.E."/>
            <person name="Bellgard M.I."/>
        </authorList>
    </citation>
    <scope>NUCLEOTIDE SEQUENCE</scope>
    <source>
        <tissue evidence="1">Shoot tissue taken approximately 20 cm above the soil surface</tissue>
    </source>
</reference>
<dbReference type="EMBL" id="GBRH01159203">
    <property type="protein sequence ID" value="JAE38693.1"/>
    <property type="molecule type" value="Transcribed_RNA"/>
</dbReference>
<protein>
    <submittedName>
        <fullName evidence="1">Uncharacterized protein</fullName>
    </submittedName>
</protein>
<sequence length="52" mass="6088">MHYLHVDKFYARKAEYLQLHSNQIMGPWSLGTMTDITIMKSNHTNSLTSYVN</sequence>
<name>A0A0A9I0K7_ARUDO</name>
<accession>A0A0A9I0K7</accession>
<organism evidence="1">
    <name type="scientific">Arundo donax</name>
    <name type="common">Giant reed</name>
    <name type="synonym">Donax arundinaceus</name>
    <dbReference type="NCBI Taxonomy" id="35708"/>
    <lineage>
        <taxon>Eukaryota</taxon>
        <taxon>Viridiplantae</taxon>
        <taxon>Streptophyta</taxon>
        <taxon>Embryophyta</taxon>
        <taxon>Tracheophyta</taxon>
        <taxon>Spermatophyta</taxon>
        <taxon>Magnoliopsida</taxon>
        <taxon>Liliopsida</taxon>
        <taxon>Poales</taxon>
        <taxon>Poaceae</taxon>
        <taxon>PACMAD clade</taxon>
        <taxon>Arundinoideae</taxon>
        <taxon>Arundineae</taxon>
        <taxon>Arundo</taxon>
    </lineage>
</organism>
<reference evidence="1" key="1">
    <citation type="submission" date="2014-09" db="EMBL/GenBank/DDBJ databases">
        <authorList>
            <person name="Magalhaes I.L.F."/>
            <person name="Oliveira U."/>
            <person name="Santos F.R."/>
            <person name="Vidigal T.H.D.A."/>
            <person name="Brescovit A.D."/>
            <person name="Santos A.J."/>
        </authorList>
    </citation>
    <scope>NUCLEOTIDE SEQUENCE</scope>
    <source>
        <tissue evidence="1">Shoot tissue taken approximately 20 cm above the soil surface</tissue>
    </source>
</reference>
<evidence type="ECO:0000313" key="1">
    <source>
        <dbReference type="EMBL" id="JAE38693.1"/>
    </source>
</evidence>
<proteinExistence type="predicted"/>